<feature type="compositionally biased region" description="Low complexity" evidence="1">
    <location>
        <begin position="150"/>
        <end position="160"/>
    </location>
</feature>
<feature type="compositionally biased region" description="Polar residues" evidence="1">
    <location>
        <begin position="335"/>
        <end position="346"/>
    </location>
</feature>
<sequence>MSDNEKDAKSSTVNINAVDVSVSPSAPPAEEAPQQQQQEHDQTPLPPNIATLKEAFPAVDTDIITAILDSHDNHLERAFDDLLQLSDPTVQQERSPAPPPRPAMAQDGLDAPPMPPRPPLSAEEQMRMDEDFARQLALEDERDRVRLHQQQRQQQQQQQQPEEDSMDDFFKDIQEELPIIKEKMIEAGQNAKKKVMEFYNQIKANRNNNVQTTSSSFGGPRSANTQYHGLPSGNDDDYLLSGDMSALHLSDQEVYSRTQQHAKDYYDYQPSNPAPVTLQQPVSVHNAPAKQDIDAQISADEEFARQLARDDEVWQQQQQQRELQPPVMPPRKSPSFATPTRTSPTVIVSPKSALEEYDERDNQEPKPAQKEDKKEEDERVQSYVIGDDDSDDGLVDLDDDEEELPPSKSATDKAPDSKKKPAEENK</sequence>
<feature type="region of interest" description="Disordered" evidence="1">
    <location>
        <begin position="306"/>
        <end position="426"/>
    </location>
</feature>
<feature type="compositionally biased region" description="Low complexity" evidence="1">
    <location>
        <begin position="28"/>
        <end position="37"/>
    </location>
</feature>
<dbReference type="Proteomes" id="UP000242146">
    <property type="component" value="Unassembled WGS sequence"/>
</dbReference>
<dbReference type="GO" id="GO:0031624">
    <property type="term" value="F:ubiquitin conjugating enzyme binding"/>
    <property type="evidence" value="ECO:0007669"/>
    <property type="project" value="TreeGrafter"/>
</dbReference>
<protein>
    <recommendedName>
        <fullName evidence="2">CUE domain-containing protein</fullName>
    </recommendedName>
</protein>
<dbReference type="GO" id="GO:0005737">
    <property type="term" value="C:cytoplasm"/>
    <property type="evidence" value="ECO:0007669"/>
    <property type="project" value="TreeGrafter"/>
</dbReference>
<dbReference type="InterPro" id="IPR003892">
    <property type="entry name" value="CUE"/>
</dbReference>
<dbReference type="InterPro" id="IPR009060">
    <property type="entry name" value="UBA-like_sf"/>
</dbReference>
<dbReference type="EMBL" id="MCGT01000027">
    <property type="protein sequence ID" value="ORX49152.1"/>
    <property type="molecule type" value="Genomic_DNA"/>
</dbReference>
<evidence type="ECO:0000313" key="4">
    <source>
        <dbReference type="Proteomes" id="UP000242146"/>
    </source>
</evidence>
<feature type="region of interest" description="Disordered" evidence="1">
    <location>
        <begin position="79"/>
        <end position="171"/>
    </location>
</feature>
<organism evidence="3 4">
    <name type="scientific">Hesseltinella vesiculosa</name>
    <dbReference type="NCBI Taxonomy" id="101127"/>
    <lineage>
        <taxon>Eukaryota</taxon>
        <taxon>Fungi</taxon>
        <taxon>Fungi incertae sedis</taxon>
        <taxon>Mucoromycota</taxon>
        <taxon>Mucoromycotina</taxon>
        <taxon>Mucoromycetes</taxon>
        <taxon>Mucorales</taxon>
        <taxon>Cunninghamellaceae</taxon>
        <taxon>Hesseltinella</taxon>
    </lineage>
</organism>
<dbReference type="PANTHER" id="PTHR16461">
    <property type="entry name" value="TOLL-INTERACTING PROTEIN"/>
    <property type="match status" value="1"/>
</dbReference>
<dbReference type="GO" id="GO:0006511">
    <property type="term" value="P:ubiquitin-dependent protein catabolic process"/>
    <property type="evidence" value="ECO:0007669"/>
    <property type="project" value="TreeGrafter"/>
</dbReference>
<dbReference type="GO" id="GO:0043130">
    <property type="term" value="F:ubiquitin binding"/>
    <property type="evidence" value="ECO:0007669"/>
    <property type="project" value="InterPro"/>
</dbReference>
<comment type="caution">
    <text evidence="3">The sequence shown here is derived from an EMBL/GenBank/DDBJ whole genome shotgun (WGS) entry which is preliminary data.</text>
</comment>
<evidence type="ECO:0000313" key="3">
    <source>
        <dbReference type="EMBL" id="ORX49152.1"/>
    </source>
</evidence>
<dbReference type="SMART" id="SM00546">
    <property type="entry name" value="CUE"/>
    <property type="match status" value="1"/>
</dbReference>
<dbReference type="Gene3D" id="1.10.8.10">
    <property type="entry name" value="DNA helicase RuvA subunit, C-terminal domain"/>
    <property type="match status" value="1"/>
</dbReference>
<feature type="compositionally biased region" description="Basic and acidic residues" evidence="1">
    <location>
        <begin position="360"/>
        <end position="380"/>
    </location>
</feature>
<feature type="compositionally biased region" description="Acidic residues" evidence="1">
    <location>
        <begin position="386"/>
        <end position="404"/>
    </location>
</feature>
<dbReference type="STRING" id="101127.A0A1X2GAK4"/>
<evidence type="ECO:0000256" key="1">
    <source>
        <dbReference type="SAM" id="MobiDB-lite"/>
    </source>
</evidence>
<feature type="compositionally biased region" description="Basic and acidic residues" evidence="1">
    <location>
        <begin position="124"/>
        <end position="146"/>
    </location>
</feature>
<name>A0A1X2GAK4_9FUNG</name>
<dbReference type="PROSITE" id="PS51140">
    <property type="entry name" value="CUE"/>
    <property type="match status" value="1"/>
</dbReference>
<dbReference type="OrthoDB" id="9942608at2759"/>
<accession>A0A1X2GAK4</accession>
<feature type="region of interest" description="Disordered" evidence="1">
    <location>
        <begin position="1"/>
        <end position="48"/>
    </location>
</feature>
<keyword evidence="4" id="KW-1185">Reference proteome</keyword>
<gene>
    <name evidence="3" type="ORF">DM01DRAFT_1338341</name>
</gene>
<dbReference type="AlphaFoldDB" id="A0A1X2GAK4"/>
<feature type="compositionally biased region" description="Basic and acidic residues" evidence="1">
    <location>
        <begin position="410"/>
        <end position="426"/>
    </location>
</feature>
<reference evidence="3 4" key="1">
    <citation type="submission" date="2016-07" db="EMBL/GenBank/DDBJ databases">
        <title>Pervasive Adenine N6-methylation of Active Genes in Fungi.</title>
        <authorList>
            <consortium name="DOE Joint Genome Institute"/>
            <person name="Mondo S.J."/>
            <person name="Dannebaum R.O."/>
            <person name="Kuo R.C."/>
            <person name="Labutti K."/>
            <person name="Haridas S."/>
            <person name="Kuo A."/>
            <person name="Salamov A."/>
            <person name="Ahrendt S.R."/>
            <person name="Lipzen A."/>
            <person name="Sullivan W."/>
            <person name="Andreopoulos W.B."/>
            <person name="Clum A."/>
            <person name="Lindquist E."/>
            <person name="Daum C."/>
            <person name="Ramamoorthy G.K."/>
            <person name="Gryganskyi A."/>
            <person name="Culley D."/>
            <person name="Magnuson J.K."/>
            <person name="James T.Y."/>
            <person name="O'Malley M.A."/>
            <person name="Stajich J.E."/>
            <person name="Spatafora J.W."/>
            <person name="Visel A."/>
            <person name="Grigoriev I.V."/>
        </authorList>
    </citation>
    <scope>NUCLEOTIDE SEQUENCE [LARGE SCALE GENOMIC DNA]</scope>
    <source>
        <strain evidence="3 4">NRRL 3301</strain>
    </source>
</reference>
<dbReference type="SUPFAM" id="SSF46934">
    <property type="entry name" value="UBA-like"/>
    <property type="match status" value="1"/>
</dbReference>
<dbReference type="Pfam" id="PF02845">
    <property type="entry name" value="CUE"/>
    <property type="match status" value="1"/>
</dbReference>
<proteinExistence type="predicted"/>
<feature type="domain" description="CUE" evidence="2">
    <location>
        <begin position="44"/>
        <end position="87"/>
    </location>
</feature>
<dbReference type="PANTHER" id="PTHR16461:SF5">
    <property type="entry name" value="TOLL-INTERACTING PROTEIN"/>
    <property type="match status" value="1"/>
</dbReference>
<evidence type="ECO:0000259" key="2">
    <source>
        <dbReference type="PROSITE" id="PS51140"/>
    </source>
</evidence>